<evidence type="ECO:0000313" key="2">
    <source>
        <dbReference type="EMBL" id="TMP29540.1"/>
    </source>
</evidence>
<comment type="caution">
    <text evidence="2">The sequence shown here is derived from an EMBL/GenBank/DDBJ whole genome shotgun (WGS) entry which is preliminary data.</text>
</comment>
<dbReference type="Pfam" id="PF07484">
    <property type="entry name" value="Collar"/>
    <property type="match status" value="1"/>
</dbReference>
<feature type="domain" description="Phage tail collar" evidence="1">
    <location>
        <begin position="8"/>
        <end position="64"/>
    </location>
</feature>
<dbReference type="SUPFAM" id="SSF88874">
    <property type="entry name" value="Receptor-binding domain of short tail fibre protein gp12"/>
    <property type="match status" value="1"/>
</dbReference>
<evidence type="ECO:0000259" key="1">
    <source>
        <dbReference type="Pfam" id="PF07484"/>
    </source>
</evidence>
<dbReference type="InterPro" id="IPR037053">
    <property type="entry name" value="Phage_tail_collar_dom_sf"/>
</dbReference>
<dbReference type="AlphaFoldDB" id="A0A5S3WPU9"/>
<name>A0A5S3WPU9_9GAMM</name>
<proteinExistence type="predicted"/>
<dbReference type="OrthoDB" id="9810174at2"/>
<dbReference type="EMBL" id="PNCI01000017">
    <property type="protein sequence ID" value="TMP29540.1"/>
    <property type="molecule type" value="Genomic_DNA"/>
</dbReference>
<evidence type="ECO:0000313" key="3">
    <source>
        <dbReference type="Proteomes" id="UP000310249"/>
    </source>
</evidence>
<reference evidence="2 3" key="1">
    <citation type="submission" date="2018-01" db="EMBL/GenBank/DDBJ databases">
        <authorList>
            <person name="Paulsen S."/>
            <person name="Gram L.K."/>
        </authorList>
    </citation>
    <scope>NUCLEOTIDE SEQUENCE [LARGE SCALE GENOMIC DNA]</scope>
    <source>
        <strain evidence="2 3">S2676</strain>
    </source>
</reference>
<dbReference type="RefSeq" id="WP_138550377.1">
    <property type="nucleotide sequence ID" value="NZ_PNCH01000012.1"/>
</dbReference>
<reference evidence="3" key="2">
    <citation type="submission" date="2019-06" db="EMBL/GenBank/DDBJ databases">
        <title>Co-occurence of chitin degradation, pigmentation and bioactivity in marine Pseudoalteromonas.</title>
        <authorList>
            <person name="Sonnenschein E.C."/>
            <person name="Bech P.K."/>
        </authorList>
    </citation>
    <scope>NUCLEOTIDE SEQUENCE [LARGE SCALE GENOMIC DNA]</scope>
    <source>
        <strain evidence="3">S2676</strain>
    </source>
</reference>
<protein>
    <recommendedName>
        <fullName evidence="1">Phage tail collar domain-containing protein</fullName>
    </recommendedName>
</protein>
<organism evidence="2 3">
    <name type="scientific">Pseudoalteromonas rubra</name>
    <dbReference type="NCBI Taxonomy" id="43658"/>
    <lineage>
        <taxon>Bacteria</taxon>
        <taxon>Pseudomonadati</taxon>
        <taxon>Pseudomonadota</taxon>
        <taxon>Gammaproteobacteria</taxon>
        <taxon>Alteromonadales</taxon>
        <taxon>Pseudoalteromonadaceae</taxon>
        <taxon>Pseudoalteromonas</taxon>
    </lineage>
</organism>
<gene>
    <name evidence="2" type="ORF">CWB99_07985</name>
</gene>
<sequence>MTVEAYLGDMMPYGGDFTVEGYGPCDGSLVSVNQNQALFTILGTKYGGDGRTTFELPDLRGRSPIRYGKGRGQIEYPLGAFAGRERVKLHPRHLPPHTHKAKAVARFTMVSNNGNALFPDFEGKSFMAPIQPTGPLQQSPAQLFFTPSDFEKADFMSPIKGVEVEAEVYSDYNDNVDFDIRSPVLAIGWQICTFGDYPRRA</sequence>
<dbReference type="InterPro" id="IPR011083">
    <property type="entry name" value="Phage_tail_collar_dom"/>
</dbReference>
<dbReference type="Gene3D" id="3.90.1340.10">
    <property type="entry name" value="Phage tail collar domain"/>
    <property type="match status" value="1"/>
</dbReference>
<dbReference type="Proteomes" id="UP000310249">
    <property type="component" value="Unassembled WGS sequence"/>
</dbReference>
<accession>A0A5S3WPU9</accession>